<dbReference type="GO" id="GO:0006308">
    <property type="term" value="P:DNA catabolic process"/>
    <property type="evidence" value="ECO:0007669"/>
    <property type="project" value="UniProtKB-UniRule"/>
</dbReference>
<evidence type="ECO:0000256" key="5">
    <source>
        <dbReference type="HAMAP-Rule" id="MF_00378"/>
    </source>
</evidence>
<evidence type="ECO:0000313" key="10">
    <source>
        <dbReference type="Proteomes" id="UP000034616"/>
    </source>
</evidence>
<gene>
    <name evidence="5" type="primary">xseA</name>
    <name evidence="9" type="ORF">UU35_C0002G0100</name>
</gene>
<reference evidence="9 10" key="1">
    <citation type="journal article" date="2015" name="Nature">
        <title>rRNA introns, odd ribosomes, and small enigmatic genomes across a large radiation of phyla.</title>
        <authorList>
            <person name="Brown C.T."/>
            <person name="Hug L.A."/>
            <person name="Thomas B.C."/>
            <person name="Sharon I."/>
            <person name="Castelle C.J."/>
            <person name="Singh A."/>
            <person name="Wilkins M.J."/>
            <person name="Williams K.H."/>
            <person name="Banfield J.F."/>
        </authorList>
    </citation>
    <scope>NUCLEOTIDE SEQUENCE [LARGE SCALE GENOMIC DNA]</scope>
</reference>
<comment type="catalytic activity">
    <reaction evidence="5 6">
        <text>Exonucleolytic cleavage in either 5'- to 3'- or 3'- to 5'-direction to yield nucleoside 5'-phosphates.</text>
        <dbReference type="EC" id="3.1.11.6"/>
    </reaction>
</comment>
<comment type="similarity">
    <text evidence="5 6">Belongs to the XseA family.</text>
</comment>
<dbReference type="PATRIC" id="fig|1618985.3.peg.254"/>
<dbReference type="GO" id="GO:0005737">
    <property type="term" value="C:cytoplasm"/>
    <property type="evidence" value="ECO:0007669"/>
    <property type="project" value="UniProtKB-SubCell"/>
</dbReference>
<dbReference type="HAMAP" id="MF_00378">
    <property type="entry name" value="Exonuc_7_L"/>
    <property type="match status" value="1"/>
</dbReference>
<organism evidence="9 10">
    <name type="scientific">Candidatus Uhrbacteria bacterium GW2011_GWC2_41_11</name>
    <dbReference type="NCBI Taxonomy" id="1618985"/>
    <lineage>
        <taxon>Bacteria</taxon>
        <taxon>Candidatus Uhriibacteriota</taxon>
    </lineage>
</organism>
<dbReference type="GO" id="GO:0003676">
    <property type="term" value="F:nucleic acid binding"/>
    <property type="evidence" value="ECO:0007669"/>
    <property type="project" value="InterPro"/>
</dbReference>
<feature type="domain" description="Exonuclease VII large subunit C-terminal" evidence="7">
    <location>
        <begin position="121"/>
        <end position="301"/>
    </location>
</feature>
<dbReference type="PANTHER" id="PTHR30008">
    <property type="entry name" value="EXODEOXYRIBONUCLEASE 7 LARGE SUBUNIT"/>
    <property type="match status" value="1"/>
</dbReference>
<dbReference type="EMBL" id="LCAH01000002">
    <property type="protein sequence ID" value="KKR87599.1"/>
    <property type="molecule type" value="Genomic_DNA"/>
</dbReference>
<name>A0A0G0UFD9_9BACT</name>
<evidence type="ECO:0000259" key="8">
    <source>
        <dbReference type="Pfam" id="PF13742"/>
    </source>
</evidence>
<dbReference type="Pfam" id="PF02601">
    <property type="entry name" value="Exonuc_VII_L"/>
    <property type="match status" value="2"/>
</dbReference>
<keyword evidence="3 5" id="KW-0378">Hydrolase</keyword>
<evidence type="ECO:0000256" key="6">
    <source>
        <dbReference type="RuleBase" id="RU004355"/>
    </source>
</evidence>
<comment type="subunit">
    <text evidence="5">Heterooligomer composed of large and small subunits.</text>
</comment>
<protein>
    <recommendedName>
        <fullName evidence="5">Exodeoxyribonuclease 7 large subunit</fullName>
        <ecNumber evidence="5">3.1.11.6</ecNumber>
    </recommendedName>
    <alternativeName>
        <fullName evidence="5">Exodeoxyribonuclease VII large subunit</fullName>
        <shortName evidence="5">Exonuclease VII large subunit</shortName>
    </alternativeName>
</protein>
<keyword evidence="4 5" id="KW-0269">Exonuclease</keyword>
<evidence type="ECO:0000313" key="9">
    <source>
        <dbReference type="EMBL" id="KKR87599.1"/>
    </source>
</evidence>
<dbReference type="Proteomes" id="UP000034616">
    <property type="component" value="Unassembled WGS sequence"/>
</dbReference>
<evidence type="ECO:0000256" key="4">
    <source>
        <dbReference type="ARBA" id="ARBA00022839"/>
    </source>
</evidence>
<keyword evidence="1 5" id="KW-0963">Cytoplasm</keyword>
<dbReference type="InterPro" id="IPR020579">
    <property type="entry name" value="Exonuc_VII_lsu_C"/>
</dbReference>
<dbReference type="AlphaFoldDB" id="A0A0G0UFD9"/>
<dbReference type="NCBIfam" id="TIGR00237">
    <property type="entry name" value="xseA"/>
    <property type="match status" value="1"/>
</dbReference>
<evidence type="ECO:0000256" key="1">
    <source>
        <dbReference type="ARBA" id="ARBA00022490"/>
    </source>
</evidence>
<evidence type="ECO:0000259" key="7">
    <source>
        <dbReference type="Pfam" id="PF02601"/>
    </source>
</evidence>
<comment type="caution">
    <text evidence="9">The sequence shown here is derived from an EMBL/GenBank/DDBJ whole genome shotgun (WGS) entry which is preliminary data.</text>
</comment>
<dbReference type="EC" id="3.1.11.6" evidence="5"/>
<dbReference type="InterPro" id="IPR025824">
    <property type="entry name" value="OB-fold_nuc-bd_dom"/>
</dbReference>
<dbReference type="PANTHER" id="PTHR30008:SF0">
    <property type="entry name" value="EXODEOXYRIBONUCLEASE 7 LARGE SUBUNIT"/>
    <property type="match status" value="1"/>
</dbReference>
<comment type="subcellular location">
    <subcellularLocation>
        <location evidence="5 6">Cytoplasm</location>
    </subcellularLocation>
</comment>
<accession>A0A0G0UFD9</accession>
<dbReference type="Pfam" id="PF13742">
    <property type="entry name" value="tRNA_anti_2"/>
    <property type="match status" value="1"/>
</dbReference>
<proteinExistence type="inferred from homology"/>
<dbReference type="GO" id="GO:0008855">
    <property type="term" value="F:exodeoxyribonuclease VII activity"/>
    <property type="evidence" value="ECO:0007669"/>
    <property type="project" value="UniProtKB-UniRule"/>
</dbReference>
<dbReference type="GO" id="GO:0009318">
    <property type="term" value="C:exodeoxyribonuclease VII complex"/>
    <property type="evidence" value="ECO:0007669"/>
    <property type="project" value="UniProtKB-UniRule"/>
</dbReference>
<keyword evidence="2 5" id="KW-0540">Nuclease</keyword>
<feature type="domain" description="Exonuclease VII large subunit C-terminal" evidence="7">
    <location>
        <begin position="308"/>
        <end position="387"/>
    </location>
</feature>
<comment type="function">
    <text evidence="5">Bidirectionally degrades single-stranded DNA into large acid-insoluble oligonucleotides, which are then degraded further into small acid-soluble oligonucleotides.</text>
</comment>
<evidence type="ECO:0000256" key="3">
    <source>
        <dbReference type="ARBA" id="ARBA00022801"/>
    </source>
</evidence>
<dbReference type="CDD" id="cd04489">
    <property type="entry name" value="ExoVII_LU_OBF"/>
    <property type="match status" value="1"/>
</dbReference>
<sequence length="401" mass="45901">MAVLHVAEYLALVNETLRLHISSEEIVIEGEVSDFRVAQEKWVSFDLKDSDSEAILKCFMTIWQLPTRLEDGWQVRVRGSAKIYERYGTFKFNVSAVQPVGEGALRRAYELMKKKLEAEGLFDPSRKRPLPRFPNRIGLITSRDAAAYGDFLRILQNRWSGTEIDFLHIHVQGKEAVDDILHAIKYFHSVSEEDQPDVLVLIRGGGGLEDLHAFNDERVARAVFQSKIPMVCGVGHERDESLCDFAADVRASTPSNAAERVVPNRREVLFEMATMARHIEERLLERVAHGQRTMDRLTRAMLFVLDWHQERVQTLSQWVTERMNNWLPRLRERLEAQERMLRNLDPKHILERGYAIVTTHGQVIKNTAVLETGQEIGVQLAGGGFDAEILRINGKGRQKLL</sequence>
<evidence type="ECO:0000256" key="2">
    <source>
        <dbReference type="ARBA" id="ARBA00022722"/>
    </source>
</evidence>
<dbReference type="InterPro" id="IPR003753">
    <property type="entry name" value="Exonuc_VII_L"/>
</dbReference>
<feature type="domain" description="OB-fold nucleic acid binding" evidence="8">
    <location>
        <begin position="5"/>
        <end position="97"/>
    </location>
</feature>